<dbReference type="EMBL" id="JABACJ020000016">
    <property type="protein sequence ID" value="MBU3877176.1"/>
    <property type="molecule type" value="Genomic_DNA"/>
</dbReference>
<protein>
    <recommendedName>
        <fullName evidence="3">Shikimate kinase</fullName>
    </recommendedName>
</protein>
<comment type="caution">
    <text evidence="1">The sequence shown here is derived from an EMBL/GenBank/DDBJ whole genome shotgun (WGS) entry which is preliminary data.</text>
</comment>
<dbReference type="Proteomes" id="UP000723714">
    <property type="component" value="Unassembled WGS sequence"/>
</dbReference>
<evidence type="ECO:0000313" key="2">
    <source>
        <dbReference type="Proteomes" id="UP000723714"/>
    </source>
</evidence>
<organism evidence="1 2">
    <name type="scientific">Faecalicatena faecalis</name>
    <dbReference type="NCBI Taxonomy" id="2726362"/>
    <lineage>
        <taxon>Bacteria</taxon>
        <taxon>Bacillati</taxon>
        <taxon>Bacillota</taxon>
        <taxon>Clostridia</taxon>
        <taxon>Lachnospirales</taxon>
        <taxon>Lachnospiraceae</taxon>
        <taxon>Faecalicatena</taxon>
    </lineage>
</organism>
<keyword evidence="2" id="KW-1185">Reference proteome</keyword>
<proteinExistence type="predicted"/>
<evidence type="ECO:0000313" key="1">
    <source>
        <dbReference type="EMBL" id="MBU3877176.1"/>
    </source>
</evidence>
<name>A0ABS6D6V2_9FIRM</name>
<evidence type="ECO:0008006" key="3">
    <source>
        <dbReference type="Google" id="ProtNLM"/>
    </source>
</evidence>
<accession>A0ABS6D6V2</accession>
<sequence>MYDEVSIWLNNALRQEIPEETAAFCLNLYDDGDGNWSMELIGSGKFDIEDDDWPCDEITDFNTREMPFTWNQPGRWERVLKEMISIIEEYLKHGEYADILKSRSGVGIGFVDGDIENLYIK</sequence>
<reference evidence="1 2" key="1">
    <citation type="submission" date="2021-06" db="EMBL/GenBank/DDBJ databases">
        <title>Faecalicatena sp. nov. isolated from porcine feces.</title>
        <authorList>
            <person name="Oh B.S."/>
            <person name="Lee J.H."/>
        </authorList>
    </citation>
    <scope>NUCLEOTIDE SEQUENCE [LARGE SCALE GENOMIC DNA]</scope>
    <source>
        <strain evidence="1 2">AGMB00832</strain>
    </source>
</reference>
<gene>
    <name evidence="1" type="ORF">HGO97_015325</name>
</gene>